<dbReference type="RefSeq" id="WP_229482930.1">
    <property type="nucleotide sequence ID" value="NZ_JAIVFQ010000003.1"/>
</dbReference>
<accession>A0ABS8I2B9</accession>
<comment type="similarity">
    <text evidence="1">Belongs to the OprB family.</text>
</comment>
<dbReference type="Gene3D" id="2.40.160.180">
    <property type="entry name" value="Carbohydrate-selective porin OprB"/>
    <property type="match status" value="1"/>
</dbReference>
<reference evidence="4 5" key="1">
    <citation type="journal article" date="2021" name="Microorganisms">
        <title>Genome Evolution of Filamentous Cyanobacterium Nostoc Species: From Facultative Symbiosis to Free Living.</title>
        <authorList>
            <person name="Huo D."/>
            <person name="Li H."/>
            <person name="Cai F."/>
            <person name="Guo X."/>
            <person name="Qiao Z."/>
            <person name="Wang W."/>
            <person name="Yu G."/>
            <person name="Li R."/>
        </authorList>
    </citation>
    <scope>NUCLEOTIDE SEQUENCE [LARGE SCALE GENOMIC DNA]</scope>
    <source>
        <strain evidence="4 5">CHAB 5714</strain>
    </source>
</reference>
<keyword evidence="5" id="KW-1185">Reference proteome</keyword>
<keyword evidence="3" id="KW-1133">Transmembrane helix</keyword>
<sequence>MRQTVLDCYKFTFPSQYHKVYPLLCTVAVSICWVLALSEKSSAQVNPSQLKTIDYQLGLAEPLPVPKLPVNQSQSQPGSQTLPPPRVTTGVAVAPIANPVLKVVEPKPVNDLQQMESVFIQQQVTGKAPAAPRVAAGGDTSDLNLGLQGQMNGSEPPSSSAPLPPLANLPATPESTAPAAPTFNQLLSSQTAPLSPLPNSAATQEFTAPGVAPTFNQLLSSQTAPLPPLPNLPATPESTAPAAPTFNQQLLNPQTTPSVLSTTPTPSTAVPVTPSITTQQRRQLPSSSLREPSLQFQGVYINQGGDTSARARVSGVYPLSPQALIGATLDLTSQGSNRNLDDSRNDGLNVNELYLATSLAGVPNLRFVIGQIDLTSYFDRNSFAKDGASQFFNPVFQTNPALAATGISSRTGFLADWSVTDNIEVKAAVFSSADKIGDFSLDGFAGEIGIRYGNAIIRGTYASDRDAGVGDSFLESFSIARGNNQFGPDKNDREEAYGVNAEVFIPNLKLGLFGRYGRYENRTLGEGANTYVLGASFVDLFTPDDRVGIAYGRALSNDRLRRGERPDVLEMFYDFKFLDNLRLGFSVQARDDFSETVFGIRVKSEFDITPRGRITQ</sequence>
<feature type="compositionally biased region" description="Low complexity" evidence="2">
    <location>
        <begin position="234"/>
        <end position="245"/>
    </location>
</feature>
<dbReference type="EMBL" id="JAIVFQ010000003">
    <property type="protein sequence ID" value="MCC5598245.1"/>
    <property type="molecule type" value="Genomic_DNA"/>
</dbReference>
<evidence type="ECO:0000256" key="3">
    <source>
        <dbReference type="SAM" id="Phobius"/>
    </source>
</evidence>
<feature type="compositionally biased region" description="Low complexity" evidence="2">
    <location>
        <begin position="253"/>
        <end position="278"/>
    </location>
</feature>
<name>A0ABS8I2B9_9NOSO</name>
<organism evidence="4 5">
    <name type="scientific">Nostoc favosum CHAB5714</name>
    <dbReference type="NCBI Taxonomy" id="2780399"/>
    <lineage>
        <taxon>Bacteria</taxon>
        <taxon>Bacillati</taxon>
        <taxon>Cyanobacteriota</taxon>
        <taxon>Cyanophyceae</taxon>
        <taxon>Nostocales</taxon>
        <taxon>Nostocaceae</taxon>
        <taxon>Nostoc</taxon>
        <taxon>Nostoc favosum</taxon>
    </lineage>
</organism>
<feature type="compositionally biased region" description="Polar residues" evidence="2">
    <location>
        <begin position="141"/>
        <end position="155"/>
    </location>
</feature>
<evidence type="ECO:0000256" key="1">
    <source>
        <dbReference type="ARBA" id="ARBA00008769"/>
    </source>
</evidence>
<protein>
    <submittedName>
        <fullName evidence="4">Carbohydrate porin</fullName>
    </submittedName>
</protein>
<feature type="compositionally biased region" description="Polar residues" evidence="2">
    <location>
        <begin position="279"/>
        <end position="289"/>
    </location>
</feature>
<evidence type="ECO:0000313" key="4">
    <source>
        <dbReference type="EMBL" id="MCC5598245.1"/>
    </source>
</evidence>
<feature type="region of interest" description="Disordered" evidence="2">
    <location>
        <begin position="220"/>
        <end position="289"/>
    </location>
</feature>
<evidence type="ECO:0000256" key="2">
    <source>
        <dbReference type="SAM" id="MobiDB-lite"/>
    </source>
</evidence>
<keyword evidence="3" id="KW-0812">Transmembrane</keyword>
<dbReference type="Proteomes" id="UP001199525">
    <property type="component" value="Unassembled WGS sequence"/>
</dbReference>
<feature type="compositionally biased region" description="Low complexity" evidence="2">
    <location>
        <begin position="168"/>
        <end position="180"/>
    </location>
</feature>
<feature type="region of interest" description="Disordered" evidence="2">
    <location>
        <begin position="130"/>
        <end position="180"/>
    </location>
</feature>
<keyword evidence="3" id="KW-0472">Membrane</keyword>
<feature type="transmembrane region" description="Helical" evidence="3">
    <location>
        <begin position="20"/>
        <end position="38"/>
    </location>
</feature>
<gene>
    <name evidence="4" type="ORF">LC586_03075</name>
</gene>
<evidence type="ECO:0000313" key="5">
    <source>
        <dbReference type="Proteomes" id="UP001199525"/>
    </source>
</evidence>
<feature type="region of interest" description="Disordered" evidence="2">
    <location>
        <begin position="66"/>
        <end position="86"/>
    </location>
</feature>
<feature type="compositionally biased region" description="Polar residues" evidence="2">
    <location>
        <begin position="70"/>
        <end position="81"/>
    </location>
</feature>
<comment type="caution">
    <text evidence="4">The sequence shown here is derived from an EMBL/GenBank/DDBJ whole genome shotgun (WGS) entry which is preliminary data.</text>
</comment>
<proteinExistence type="inferred from homology"/>
<dbReference type="InterPro" id="IPR038673">
    <property type="entry name" value="OprB_sf"/>
</dbReference>